<evidence type="ECO:0000256" key="3">
    <source>
        <dbReference type="ARBA" id="ARBA00007106"/>
    </source>
</evidence>
<name>A0A0B6AIM5_PRIM2</name>
<gene>
    <name evidence="10" type="primary">budA</name>
    <name evidence="10" type="ORF">BG04_3082</name>
</gene>
<dbReference type="PANTHER" id="PTHR35524:SF1">
    <property type="entry name" value="ALPHA-ACETOLACTATE DECARBOXYLASE"/>
    <property type="match status" value="1"/>
</dbReference>
<dbReference type="SUPFAM" id="SSF117856">
    <property type="entry name" value="AF0104/ALDC/Ptd012-like"/>
    <property type="match status" value="1"/>
</dbReference>
<comment type="pathway">
    <text evidence="2 9">Polyol metabolism; (R,R)-butane-2,3-diol biosynthesis; (R,R)-butane-2,3-diol from pyruvate: step 2/3.</text>
</comment>
<keyword evidence="8 9" id="KW-0456">Lyase</keyword>
<dbReference type="EC" id="4.1.1.5" evidence="4 9"/>
<evidence type="ECO:0000313" key="10">
    <source>
        <dbReference type="EMBL" id="AJI24750.1"/>
    </source>
</evidence>
<evidence type="ECO:0000256" key="9">
    <source>
        <dbReference type="PIRNR" id="PIRNR001332"/>
    </source>
</evidence>
<evidence type="ECO:0000256" key="6">
    <source>
        <dbReference type="ARBA" id="ARBA00022793"/>
    </source>
</evidence>
<proteinExistence type="inferred from homology"/>
<sequence>MSNKEKLTIHQTSTMIALLDGVFDGVVTYKDLAKKGDFGIGTFNQLDGEMIAFDGEFYHIADGKAAPIGEDAKTPFAIMTTFYEDISYRVEKEMNREQLETLMNELIPSPNLFYAVRIDGKFKEVKTRTVAKQEKPYPSMVDAAADQPTFTFLDVNGTLAGFYTPEYSSGIGVPGYHLHFIDEYKKEGGHVLDISVQDVTIQICKKTKLNLNLSETSEFLNANLEDHDVEEEIATAE</sequence>
<dbReference type="UniPathway" id="UPA00626">
    <property type="reaction ID" value="UER00678"/>
</dbReference>
<dbReference type="NCBIfam" id="TIGR01252">
    <property type="entry name" value="acetolac_decarb"/>
    <property type="match status" value="1"/>
</dbReference>
<dbReference type="PANTHER" id="PTHR35524">
    <property type="entry name" value="ALPHA-ACETOLACTATE DECARBOXYLASE"/>
    <property type="match status" value="1"/>
</dbReference>
<comment type="similarity">
    <text evidence="3 9">Belongs to the alpha-acetolactate decarboxylase family.</text>
</comment>
<protein>
    <recommendedName>
        <fullName evidence="5 9">Alpha-acetolactate decarboxylase</fullName>
        <ecNumber evidence="4 9">4.1.1.5</ecNumber>
    </recommendedName>
</protein>
<dbReference type="AlphaFoldDB" id="A0A0B6AIM5"/>
<evidence type="ECO:0000256" key="8">
    <source>
        <dbReference type="ARBA" id="ARBA00023239"/>
    </source>
</evidence>
<evidence type="ECO:0000256" key="2">
    <source>
        <dbReference type="ARBA" id="ARBA00005170"/>
    </source>
</evidence>
<dbReference type="GeneID" id="93641146"/>
<dbReference type="Gene3D" id="3.30.1330.80">
    <property type="entry name" value="Hypothetical protein, similar to alpha- acetolactate decarboxylase, domain 2"/>
    <property type="match status" value="2"/>
</dbReference>
<dbReference type="Pfam" id="PF03306">
    <property type="entry name" value="AAL_decarboxy"/>
    <property type="match status" value="1"/>
</dbReference>
<dbReference type="Proteomes" id="UP000031829">
    <property type="component" value="Chromosome"/>
</dbReference>
<keyword evidence="6 9" id="KW-0210">Decarboxylase</keyword>
<reference evidence="10 11" key="1">
    <citation type="journal article" date="2015" name="Genome Announc.">
        <title>Complete genome sequences for 35 biothreat assay-relevant bacillus species.</title>
        <authorList>
            <person name="Johnson S.L."/>
            <person name="Daligault H.E."/>
            <person name="Davenport K.W."/>
            <person name="Jaissle J."/>
            <person name="Frey K.G."/>
            <person name="Ladner J.T."/>
            <person name="Broomall S.M."/>
            <person name="Bishop-Lilly K.A."/>
            <person name="Bruce D.C."/>
            <person name="Gibbons H.S."/>
            <person name="Coyne S.R."/>
            <person name="Lo C.C."/>
            <person name="Meincke L."/>
            <person name="Munk A.C."/>
            <person name="Koroleva G.I."/>
            <person name="Rosenzweig C.N."/>
            <person name="Palacios G.F."/>
            <person name="Redden C.L."/>
            <person name="Minogue T.D."/>
            <person name="Chain P.S."/>
        </authorList>
    </citation>
    <scope>NUCLEOTIDE SEQUENCE [LARGE SCALE GENOMIC DNA]</scope>
    <source>
        <strain evidence="11">ATCC 14581 / DSM 32 / JCM 2506 / NBRC 15308 / NCIMB 9376 / NCTC 10342 / NRRL B-14308 / VKM B-512</strain>
    </source>
</reference>
<dbReference type="EMBL" id="CP009920">
    <property type="protein sequence ID" value="AJI24750.1"/>
    <property type="molecule type" value="Genomic_DNA"/>
</dbReference>
<evidence type="ECO:0000256" key="1">
    <source>
        <dbReference type="ARBA" id="ARBA00001784"/>
    </source>
</evidence>
<dbReference type="GO" id="GO:0047605">
    <property type="term" value="F:acetolactate decarboxylase activity"/>
    <property type="evidence" value="ECO:0007669"/>
    <property type="project" value="UniProtKB-UniRule"/>
</dbReference>
<evidence type="ECO:0000313" key="11">
    <source>
        <dbReference type="Proteomes" id="UP000031829"/>
    </source>
</evidence>
<dbReference type="PIRSF" id="PIRSF001332">
    <property type="entry name" value="Acetolac_decarb"/>
    <property type="match status" value="1"/>
</dbReference>
<dbReference type="KEGG" id="bmeg:BG04_3082"/>
<dbReference type="GO" id="GO:0045151">
    <property type="term" value="P:acetoin biosynthetic process"/>
    <property type="evidence" value="ECO:0007669"/>
    <property type="project" value="UniProtKB-UniRule"/>
</dbReference>
<comment type="catalytic activity">
    <reaction evidence="1 9">
        <text>(2S)-2-acetolactate + H(+) = (R)-acetoin + CO2</text>
        <dbReference type="Rhea" id="RHEA:21580"/>
        <dbReference type="ChEBI" id="CHEBI:15378"/>
        <dbReference type="ChEBI" id="CHEBI:15686"/>
        <dbReference type="ChEBI" id="CHEBI:16526"/>
        <dbReference type="ChEBI" id="CHEBI:58476"/>
        <dbReference type="EC" id="4.1.1.5"/>
    </reaction>
</comment>
<dbReference type="CDD" id="cd17299">
    <property type="entry name" value="acetolactate_decarboxylase"/>
    <property type="match status" value="1"/>
</dbReference>
<evidence type="ECO:0000256" key="7">
    <source>
        <dbReference type="ARBA" id="ARBA00023061"/>
    </source>
</evidence>
<dbReference type="InterPro" id="IPR005128">
    <property type="entry name" value="Acetolactate_a_deCO2ase"/>
</dbReference>
<keyword evidence="7 9" id="KW-0005">Acetoin biosynthesis</keyword>
<accession>A0A0B6AIM5</accession>
<dbReference type="RefSeq" id="WP_034654250.1">
    <property type="nucleotide sequence ID" value="NZ_BCVB01000007.1"/>
</dbReference>
<evidence type="ECO:0000256" key="4">
    <source>
        <dbReference type="ARBA" id="ARBA00013204"/>
    </source>
</evidence>
<dbReference type="HOGENOM" id="CLU_072561_0_0_9"/>
<organism evidence="10 11">
    <name type="scientific">Priestia megaterium (strain ATCC 14581 / DSM 32 / CCUG 1817 / JCM 2506 / NBRC 15308 / NCIMB 9376 / NCTC 10342 / NRRL B-14308 / VKM B-512 / Ford 19)</name>
    <name type="common">Bacillus megaterium</name>
    <dbReference type="NCBI Taxonomy" id="1348623"/>
    <lineage>
        <taxon>Bacteria</taxon>
        <taxon>Bacillati</taxon>
        <taxon>Bacillota</taxon>
        <taxon>Bacilli</taxon>
        <taxon>Bacillales</taxon>
        <taxon>Bacillaceae</taxon>
        <taxon>Priestia</taxon>
    </lineage>
</organism>
<evidence type="ECO:0000256" key="5">
    <source>
        <dbReference type="ARBA" id="ARBA00020164"/>
    </source>
</evidence>